<keyword evidence="2" id="KW-0687">Ribonucleoprotein</keyword>
<dbReference type="Gene3D" id="3.90.70.10">
    <property type="entry name" value="Cysteine proteinases"/>
    <property type="match status" value="1"/>
</dbReference>
<feature type="domain" description="N-acetyltransferase" evidence="1">
    <location>
        <begin position="6"/>
        <end position="157"/>
    </location>
</feature>
<dbReference type="Gene3D" id="3.40.630.30">
    <property type="match status" value="1"/>
</dbReference>
<dbReference type="Proteomes" id="UP000192907">
    <property type="component" value="Unassembled WGS sequence"/>
</dbReference>
<dbReference type="InterPro" id="IPR021770">
    <property type="entry name" value="DUF3335"/>
</dbReference>
<dbReference type="CDD" id="cd04301">
    <property type="entry name" value="NAT_SF"/>
    <property type="match status" value="1"/>
</dbReference>
<name>A0A1Y6BF99_9BACT</name>
<reference evidence="3" key="1">
    <citation type="submission" date="2017-04" db="EMBL/GenBank/DDBJ databases">
        <authorList>
            <person name="Varghese N."/>
            <person name="Submissions S."/>
        </authorList>
    </citation>
    <scope>NUCLEOTIDE SEQUENCE [LARGE SCALE GENOMIC DNA]</scope>
    <source>
        <strain evidence="3">RKEM611</strain>
    </source>
</reference>
<evidence type="ECO:0000313" key="2">
    <source>
        <dbReference type="EMBL" id="SMF06651.1"/>
    </source>
</evidence>
<dbReference type="InterPro" id="IPR016181">
    <property type="entry name" value="Acyl_CoA_acyltransferase"/>
</dbReference>
<dbReference type="STRING" id="1513793.SAMN06296036_104146"/>
<dbReference type="PANTHER" id="PTHR43072">
    <property type="entry name" value="N-ACETYLTRANSFERASE"/>
    <property type="match status" value="1"/>
</dbReference>
<evidence type="ECO:0000313" key="3">
    <source>
        <dbReference type="Proteomes" id="UP000192907"/>
    </source>
</evidence>
<sequence>MNRNSMVIRIAEEKDLAGLLEIEETAFIGDRMSRRSFRHHIRSEHSDLVLVENVSKEEMPKVLAYGLTFRHRGTRLARLYSIAVHPQARGLGLATDLLDHLENLAAAAGWLYMRLEVAKNNPKAIQLYEKSGYRVFGEYSDYYEDHSDALRMQKRIRQQDMDGFSRLTPWYQQTTLFTCGPSSLMMAMSSHDDTIEMCQGTEIDLWREATTVFMTSGHGGCHPFGLALAAKRRGFEALAMVNSEQVLFLDGVRSETKKEVLALVHNQFLSSCHRAGVSIAYQDVTQHQVESWLRSGYSVLILISTYRLDGKKAPHWVVVTGVDQQCFYVHDPYVEPEEQVAIDCQHIPIARNDFDKMSAFGSSRLRAAVALKKSVA</sequence>
<dbReference type="SUPFAM" id="SSF55729">
    <property type="entry name" value="Acyl-CoA N-acyltransferases (Nat)"/>
    <property type="match status" value="1"/>
</dbReference>
<protein>
    <submittedName>
        <fullName evidence="2">Ribosomal protein S18 acetylase RimI</fullName>
    </submittedName>
</protein>
<organism evidence="2 3">
    <name type="scientific">Pseudobacteriovorax antillogorgiicola</name>
    <dbReference type="NCBI Taxonomy" id="1513793"/>
    <lineage>
        <taxon>Bacteria</taxon>
        <taxon>Pseudomonadati</taxon>
        <taxon>Bdellovibrionota</taxon>
        <taxon>Oligoflexia</taxon>
        <taxon>Oligoflexales</taxon>
        <taxon>Pseudobacteriovoracaceae</taxon>
        <taxon>Pseudobacteriovorax</taxon>
    </lineage>
</organism>
<dbReference type="EMBL" id="FWZT01000004">
    <property type="protein sequence ID" value="SMF06651.1"/>
    <property type="molecule type" value="Genomic_DNA"/>
</dbReference>
<keyword evidence="3" id="KW-1185">Reference proteome</keyword>
<dbReference type="InterPro" id="IPR000182">
    <property type="entry name" value="GNAT_dom"/>
</dbReference>
<dbReference type="PROSITE" id="PS51186">
    <property type="entry name" value="GNAT"/>
    <property type="match status" value="1"/>
</dbReference>
<keyword evidence="2" id="KW-0689">Ribosomal protein</keyword>
<dbReference type="Pfam" id="PF11814">
    <property type="entry name" value="DUF3335"/>
    <property type="match status" value="1"/>
</dbReference>
<gene>
    <name evidence="2" type="ORF">SAMN06296036_104146</name>
</gene>
<dbReference type="GO" id="GO:0005840">
    <property type="term" value="C:ribosome"/>
    <property type="evidence" value="ECO:0007669"/>
    <property type="project" value="UniProtKB-KW"/>
</dbReference>
<accession>A0A1Y6BF99</accession>
<dbReference type="AlphaFoldDB" id="A0A1Y6BF99"/>
<dbReference type="Pfam" id="PF00583">
    <property type="entry name" value="Acetyltransf_1"/>
    <property type="match status" value="1"/>
</dbReference>
<dbReference type="GO" id="GO:0016747">
    <property type="term" value="F:acyltransferase activity, transferring groups other than amino-acyl groups"/>
    <property type="evidence" value="ECO:0007669"/>
    <property type="project" value="InterPro"/>
</dbReference>
<proteinExistence type="predicted"/>
<evidence type="ECO:0000259" key="1">
    <source>
        <dbReference type="PROSITE" id="PS51186"/>
    </source>
</evidence>